<sequence>MKLMNDLKVMITITCYCFHLSTTPCIGAQCTGSPTRMMKQTIKILVKHLKRLKEEDLETFKTIFCKMKPPRGKKKIQNNDLKNKSAAEIAEKIVESYTVRNGPSYVIKVLNKMSLNETRIEFQKDMRQARKKYKEKRSNAKVQVEGM</sequence>
<name>A0A2G9R4J0_AQUCT</name>
<evidence type="ECO:0000313" key="3">
    <source>
        <dbReference type="EMBL" id="PIO22787.1"/>
    </source>
</evidence>
<dbReference type="Pfam" id="PF02758">
    <property type="entry name" value="PYRIN"/>
    <property type="match status" value="1"/>
</dbReference>
<dbReference type="SUPFAM" id="SSF47986">
    <property type="entry name" value="DEATH domain"/>
    <property type="match status" value="1"/>
</dbReference>
<protein>
    <recommendedName>
        <fullName evidence="2">Pyrin domain-containing protein</fullName>
    </recommendedName>
</protein>
<evidence type="ECO:0000256" key="1">
    <source>
        <dbReference type="SAM" id="Coils"/>
    </source>
</evidence>
<feature type="domain" description="Pyrin" evidence="2">
    <location>
        <begin position="37"/>
        <end position="132"/>
    </location>
</feature>
<dbReference type="OrthoDB" id="10506615at2759"/>
<dbReference type="EMBL" id="KV975761">
    <property type="protein sequence ID" value="PIO22787.1"/>
    <property type="molecule type" value="Genomic_DNA"/>
</dbReference>
<dbReference type="InterPro" id="IPR011029">
    <property type="entry name" value="DEATH-like_dom_sf"/>
</dbReference>
<gene>
    <name evidence="3" type="ORF">AB205_0116850</name>
</gene>
<dbReference type="PROSITE" id="PS50824">
    <property type="entry name" value="DAPIN"/>
    <property type="match status" value="1"/>
</dbReference>
<reference evidence="4" key="1">
    <citation type="journal article" date="2017" name="Nat. Commun.">
        <title>The North American bullfrog draft genome provides insight into hormonal regulation of long noncoding RNA.</title>
        <authorList>
            <person name="Hammond S.A."/>
            <person name="Warren R.L."/>
            <person name="Vandervalk B.P."/>
            <person name="Kucuk E."/>
            <person name="Khan H."/>
            <person name="Gibb E.A."/>
            <person name="Pandoh P."/>
            <person name="Kirk H."/>
            <person name="Zhao Y."/>
            <person name="Jones M."/>
            <person name="Mungall A.J."/>
            <person name="Coope R."/>
            <person name="Pleasance S."/>
            <person name="Moore R.A."/>
            <person name="Holt R.A."/>
            <person name="Round J.M."/>
            <person name="Ohora S."/>
            <person name="Walle B.V."/>
            <person name="Veldhoen N."/>
            <person name="Helbing C.C."/>
            <person name="Birol I."/>
        </authorList>
    </citation>
    <scope>NUCLEOTIDE SEQUENCE [LARGE SCALE GENOMIC DNA]</scope>
</reference>
<proteinExistence type="predicted"/>
<organism evidence="3 4">
    <name type="scientific">Aquarana catesbeiana</name>
    <name type="common">American bullfrog</name>
    <name type="synonym">Rana catesbeiana</name>
    <dbReference type="NCBI Taxonomy" id="8400"/>
    <lineage>
        <taxon>Eukaryota</taxon>
        <taxon>Metazoa</taxon>
        <taxon>Chordata</taxon>
        <taxon>Craniata</taxon>
        <taxon>Vertebrata</taxon>
        <taxon>Euteleostomi</taxon>
        <taxon>Amphibia</taxon>
        <taxon>Batrachia</taxon>
        <taxon>Anura</taxon>
        <taxon>Neobatrachia</taxon>
        <taxon>Ranoidea</taxon>
        <taxon>Ranidae</taxon>
        <taxon>Aquarana</taxon>
    </lineage>
</organism>
<evidence type="ECO:0000259" key="2">
    <source>
        <dbReference type="PROSITE" id="PS50824"/>
    </source>
</evidence>
<dbReference type="AlphaFoldDB" id="A0A2G9R4J0"/>
<keyword evidence="1" id="KW-0175">Coiled coil</keyword>
<dbReference type="Gene3D" id="1.10.533.10">
    <property type="entry name" value="Death Domain, Fas"/>
    <property type="match status" value="1"/>
</dbReference>
<evidence type="ECO:0000313" key="4">
    <source>
        <dbReference type="Proteomes" id="UP000228934"/>
    </source>
</evidence>
<dbReference type="InterPro" id="IPR004020">
    <property type="entry name" value="DAPIN"/>
</dbReference>
<keyword evidence="4" id="KW-1185">Reference proteome</keyword>
<dbReference type="SMART" id="SM01289">
    <property type="entry name" value="PYRIN"/>
    <property type="match status" value="1"/>
</dbReference>
<dbReference type="Proteomes" id="UP000228934">
    <property type="component" value="Unassembled WGS sequence"/>
</dbReference>
<feature type="coiled-coil region" evidence="1">
    <location>
        <begin position="112"/>
        <end position="139"/>
    </location>
</feature>
<accession>A0A2G9R4J0</accession>